<evidence type="ECO:0000313" key="5">
    <source>
        <dbReference type="Proteomes" id="UP000280296"/>
    </source>
</evidence>
<proteinExistence type="predicted"/>
<dbReference type="InterPro" id="IPR051829">
    <property type="entry name" value="Multiheme_Cytochr_ET"/>
</dbReference>
<dbReference type="AlphaFoldDB" id="A0A432MME5"/>
<name>A0A432MME5_9BACT</name>
<dbReference type="InterPro" id="IPR023155">
    <property type="entry name" value="Cyt_c-552/4"/>
</dbReference>
<reference evidence="4 5" key="2">
    <citation type="submission" date="2019-01" db="EMBL/GenBank/DDBJ databases">
        <title>Tautonia sociabilis, a novel thermotolerant planctomycete of Isosphaeraceae family, isolated from a 4000 m deep subterranean habitat.</title>
        <authorList>
            <person name="Kovaleva O.L."/>
            <person name="Elcheninov A.G."/>
            <person name="Van Heerden E."/>
            <person name="Toshchakov S.V."/>
            <person name="Novikov A."/>
            <person name="Bonch-Osmolovskaya E.A."/>
            <person name="Kublanov I.V."/>
        </authorList>
    </citation>
    <scope>NUCLEOTIDE SEQUENCE [LARGE SCALE GENOMIC DNA]</scope>
    <source>
        <strain evidence="4 5">GM2012</strain>
    </source>
</reference>
<dbReference type="Proteomes" id="UP000280296">
    <property type="component" value="Unassembled WGS sequence"/>
</dbReference>
<organism evidence="4 5">
    <name type="scientific">Tautonia sociabilis</name>
    <dbReference type="NCBI Taxonomy" id="2080755"/>
    <lineage>
        <taxon>Bacteria</taxon>
        <taxon>Pseudomonadati</taxon>
        <taxon>Planctomycetota</taxon>
        <taxon>Planctomycetia</taxon>
        <taxon>Isosphaerales</taxon>
        <taxon>Isosphaeraceae</taxon>
        <taxon>Tautonia</taxon>
    </lineage>
</organism>
<dbReference type="Gene3D" id="1.10.1130.10">
    <property type="entry name" value="Flavocytochrome C3, Chain A"/>
    <property type="match status" value="1"/>
</dbReference>
<dbReference type="InterPro" id="IPR036280">
    <property type="entry name" value="Multihaem_cyt_sf"/>
</dbReference>
<keyword evidence="1 2" id="KW-0732">Signal</keyword>
<evidence type="ECO:0000256" key="1">
    <source>
        <dbReference type="ARBA" id="ARBA00022729"/>
    </source>
</evidence>
<evidence type="ECO:0000259" key="3">
    <source>
        <dbReference type="Pfam" id="PF13435"/>
    </source>
</evidence>
<dbReference type="PANTHER" id="PTHR35038">
    <property type="entry name" value="DISSIMILATORY SULFITE REDUCTASE SIRA"/>
    <property type="match status" value="1"/>
</dbReference>
<feature type="domain" description="Cytochrome c-552/4" evidence="3">
    <location>
        <begin position="50"/>
        <end position="144"/>
    </location>
</feature>
<dbReference type="RefSeq" id="WP_126724684.1">
    <property type="nucleotide sequence ID" value="NZ_RYZH01000011.1"/>
</dbReference>
<accession>A0A432MME5</accession>
<sequence>MAFLGVRVPAKASVALLAALVLPAVGRAQDEPGAATRMAAAGRYQGANYCHQCHAQPIAVNQANGVLDWCLMTEFSTWRTVDKHSMAFAVLEGPRGREMGEKLGVDVTQPESGCLSCHAQNFDQQELTAGFSFQDGVNCEVCHGPSGNWAAPHVLATWRENTPEQKAELGMWDLRNPEVQSELCLSCHVGNAQLGRVVTHPMYAAGHPPLPSVDVARFVRNIPQHWRSKDDIPWWKQAPEPIRQANGIAEAKLYGVELTMVGNVIALRESMRLLADRADLDAASPDRLHRWPELYLNETVKDDPRFEDPGQLPSLAESRWPEMAMTHADCLSCHHDLRFPGWRQRRGYEHAPPGRPLPRSFPLALIDLNIERFGDESDRSEFDRRLDRLYDAFASRPFGRADEVRDAARELERWADTFHSRRLASAQFDKETATGLIRRLCEQNQSAIPDYDTARQIASAIQVIYWDLADQGADSSDGHDQILGILDHWDKVLNLGRYPKSEDRDALSLEIIRRLANDPDLAGFGAWTPLALGFPDDPDVYWNASRPDANELLDTIRGKLIPDNVRQKYVSPEFKEPLQEINNAGLKIALERASQYDPYRFQAELVQLGQLLMGLAAE</sequence>
<keyword evidence="5" id="KW-1185">Reference proteome</keyword>
<dbReference type="PANTHER" id="PTHR35038:SF8">
    <property type="entry name" value="C-TYPE POLYHEME CYTOCHROME OMCC"/>
    <property type="match status" value="1"/>
</dbReference>
<dbReference type="OrthoDB" id="248740at2"/>
<feature type="chain" id="PRO_5019075748" description="Cytochrome c-552/4 domain-containing protein" evidence="2">
    <location>
        <begin position="29"/>
        <end position="618"/>
    </location>
</feature>
<evidence type="ECO:0000313" key="4">
    <source>
        <dbReference type="EMBL" id="RUL88357.1"/>
    </source>
</evidence>
<dbReference type="SUPFAM" id="SSF48695">
    <property type="entry name" value="Multiheme cytochromes"/>
    <property type="match status" value="1"/>
</dbReference>
<gene>
    <name evidence="4" type="ORF">TsocGM_07480</name>
</gene>
<dbReference type="EMBL" id="RYZH01000011">
    <property type="protein sequence ID" value="RUL88357.1"/>
    <property type="molecule type" value="Genomic_DNA"/>
</dbReference>
<reference evidence="4 5" key="1">
    <citation type="submission" date="2018-12" db="EMBL/GenBank/DDBJ databases">
        <authorList>
            <person name="Toschakov S.V."/>
        </authorList>
    </citation>
    <scope>NUCLEOTIDE SEQUENCE [LARGE SCALE GENOMIC DNA]</scope>
    <source>
        <strain evidence="4 5">GM2012</strain>
    </source>
</reference>
<dbReference type="Pfam" id="PF13435">
    <property type="entry name" value="Cytochrome_C554"/>
    <property type="match status" value="1"/>
</dbReference>
<feature type="signal peptide" evidence="2">
    <location>
        <begin position="1"/>
        <end position="28"/>
    </location>
</feature>
<evidence type="ECO:0000256" key="2">
    <source>
        <dbReference type="SAM" id="SignalP"/>
    </source>
</evidence>
<protein>
    <recommendedName>
        <fullName evidence="3">Cytochrome c-552/4 domain-containing protein</fullName>
    </recommendedName>
</protein>
<comment type="caution">
    <text evidence="4">The sequence shown here is derived from an EMBL/GenBank/DDBJ whole genome shotgun (WGS) entry which is preliminary data.</text>
</comment>